<reference evidence="1" key="2">
    <citation type="journal article" date="2022" name="New Phytol.">
        <title>Evolutionary transition to the ectomycorrhizal habit in the genomes of a hyperdiverse lineage of mushroom-forming fungi.</title>
        <authorList>
            <person name="Looney B."/>
            <person name="Miyauchi S."/>
            <person name="Morin E."/>
            <person name="Drula E."/>
            <person name="Courty P.E."/>
            <person name="Kohler A."/>
            <person name="Kuo A."/>
            <person name="LaButti K."/>
            <person name="Pangilinan J."/>
            <person name="Lipzen A."/>
            <person name="Riley R."/>
            <person name="Andreopoulos W."/>
            <person name="He G."/>
            <person name="Johnson J."/>
            <person name="Nolan M."/>
            <person name="Tritt A."/>
            <person name="Barry K.W."/>
            <person name="Grigoriev I.V."/>
            <person name="Nagy L.G."/>
            <person name="Hibbett D."/>
            <person name="Henrissat B."/>
            <person name="Matheny P.B."/>
            <person name="Labbe J."/>
            <person name="Martin F.M."/>
        </authorList>
    </citation>
    <scope>NUCLEOTIDE SEQUENCE</scope>
    <source>
        <strain evidence="1">EC-137</strain>
    </source>
</reference>
<sequence length="312" mass="34263">MFILCATSWAIDITILWLELCVALPSRMSDPETSDSVYRRVYGMMGLLGYAQECCFLLNIVIGDCVVLWRAFVLWGRPRWLLRTASVLVFLSLVFDAFYLVILAASDLENAHIPAVLAESGVLKLGAKGLAWALTGITNILAISLIGYKTWRHWKDVVALVQRKTNTTLGMMGVVVETSVIYLLAWLMSVLAGEFVFGTYPYYLNWYFVMPITGMYPTLVIVLVAGRSSLLESGVTKIQASGGKVDIETATSMHFASRPPAQSIVTGLSGPELDISFPPPGGRSSISDARTPTSHTDSKESWGSLRHERLSA</sequence>
<evidence type="ECO:0000313" key="2">
    <source>
        <dbReference type="Proteomes" id="UP000814128"/>
    </source>
</evidence>
<evidence type="ECO:0000313" key="1">
    <source>
        <dbReference type="EMBL" id="KAI0036560.1"/>
    </source>
</evidence>
<protein>
    <submittedName>
        <fullName evidence="1">Uncharacterized protein</fullName>
    </submittedName>
</protein>
<gene>
    <name evidence="1" type="ORF">K488DRAFT_67567</name>
</gene>
<proteinExistence type="predicted"/>
<dbReference type="Proteomes" id="UP000814128">
    <property type="component" value="Unassembled WGS sequence"/>
</dbReference>
<name>A0ACB8QY38_9AGAM</name>
<dbReference type="EMBL" id="MU273470">
    <property type="protein sequence ID" value="KAI0036560.1"/>
    <property type="molecule type" value="Genomic_DNA"/>
</dbReference>
<reference evidence="1" key="1">
    <citation type="submission" date="2021-02" db="EMBL/GenBank/DDBJ databases">
        <authorList>
            <consortium name="DOE Joint Genome Institute"/>
            <person name="Ahrendt S."/>
            <person name="Looney B.P."/>
            <person name="Miyauchi S."/>
            <person name="Morin E."/>
            <person name="Drula E."/>
            <person name="Courty P.E."/>
            <person name="Chicoki N."/>
            <person name="Fauchery L."/>
            <person name="Kohler A."/>
            <person name="Kuo A."/>
            <person name="Labutti K."/>
            <person name="Pangilinan J."/>
            <person name="Lipzen A."/>
            <person name="Riley R."/>
            <person name="Andreopoulos W."/>
            <person name="He G."/>
            <person name="Johnson J."/>
            <person name="Barry K.W."/>
            <person name="Grigoriev I.V."/>
            <person name="Nagy L."/>
            <person name="Hibbett D."/>
            <person name="Henrissat B."/>
            <person name="Matheny P.B."/>
            <person name="Labbe J."/>
            <person name="Martin F."/>
        </authorList>
    </citation>
    <scope>NUCLEOTIDE SEQUENCE</scope>
    <source>
        <strain evidence="1">EC-137</strain>
    </source>
</reference>
<accession>A0ACB8QY38</accession>
<keyword evidence="2" id="KW-1185">Reference proteome</keyword>
<comment type="caution">
    <text evidence="1">The sequence shown here is derived from an EMBL/GenBank/DDBJ whole genome shotgun (WGS) entry which is preliminary data.</text>
</comment>
<organism evidence="1 2">
    <name type="scientific">Vararia minispora EC-137</name>
    <dbReference type="NCBI Taxonomy" id="1314806"/>
    <lineage>
        <taxon>Eukaryota</taxon>
        <taxon>Fungi</taxon>
        <taxon>Dikarya</taxon>
        <taxon>Basidiomycota</taxon>
        <taxon>Agaricomycotina</taxon>
        <taxon>Agaricomycetes</taxon>
        <taxon>Russulales</taxon>
        <taxon>Lachnocladiaceae</taxon>
        <taxon>Vararia</taxon>
    </lineage>
</organism>